<keyword evidence="6 7" id="KW-0175">Coiled coil</keyword>
<keyword evidence="5 6" id="KW-0539">Nucleus</keyword>
<gene>
    <name evidence="9" type="ORF">POTOM_014709</name>
</gene>
<dbReference type="AlphaFoldDB" id="A0A8X8D818"/>
<dbReference type="GO" id="GO:0005634">
    <property type="term" value="C:nucleus"/>
    <property type="evidence" value="ECO:0007669"/>
    <property type="project" value="UniProtKB-SubCell"/>
</dbReference>
<dbReference type="GO" id="GO:0008270">
    <property type="term" value="F:zinc ion binding"/>
    <property type="evidence" value="ECO:0007669"/>
    <property type="project" value="UniProtKB-KW"/>
</dbReference>
<keyword evidence="6" id="KW-0808">Transferase</keyword>
<evidence type="ECO:0000256" key="5">
    <source>
        <dbReference type="ARBA" id="ARBA00023242"/>
    </source>
</evidence>
<feature type="coiled-coil region" evidence="7">
    <location>
        <begin position="175"/>
        <end position="221"/>
    </location>
</feature>
<keyword evidence="6" id="KW-0156">Chromatin regulator</keyword>
<feature type="coiled-coil region" evidence="7">
    <location>
        <begin position="65"/>
        <end position="135"/>
    </location>
</feature>
<dbReference type="GO" id="GO:0016567">
    <property type="term" value="P:protein ubiquitination"/>
    <property type="evidence" value="ECO:0007669"/>
    <property type="project" value="UniProtKB-UniRule"/>
</dbReference>
<accession>A0A8X8D818</accession>
<evidence type="ECO:0000256" key="8">
    <source>
        <dbReference type="SAM" id="MobiDB-lite"/>
    </source>
</evidence>
<dbReference type="PANTHER" id="PTHR23163">
    <property type="entry name" value="RING FINGER PROTEIN-RELATED"/>
    <property type="match status" value="1"/>
</dbReference>
<evidence type="ECO:0000256" key="3">
    <source>
        <dbReference type="ARBA" id="ARBA00022771"/>
    </source>
</evidence>
<dbReference type="InterPro" id="IPR013956">
    <property type="entry name" value="E3_ubiquit_lig_Bre1"/>
</dbReference>
<protein>
    <recommendedName>
        <fullName evidence="6">E3 ubiquitin protein ligase</fullName>
        <ecNumber evidence="6">2.3.2.27</ecNumber>
    </recommendedName>
</protein>
<dbReference type="OrthoDB" id="983945at2759"/>
<comment type="caution">
    <text evidence="9">The sequence shown here is derived from an EMBL/GenBank/DDBJ whole genome shotgun (WGS) entry which is preliminary data.</text>
</comment>
<keyword evidence="10" id="KW-1185">Reference proteome</keyword>
<dbReference type="GO" id="GO:0033503">
    <property type="term" value="C:HULC complex"/>
    <property type="evidence" value="ECO:0007669"/>
    <property type="project" value="TreeGrafter"/>
</dbReference>
<comment type="similarity">
    <text evidence="6">Belongs to the BRE1 family.</text>
</comment>
<name>A0A8X8D818_POPTO</name>
<organism evidence="9 10">
    <name type="scientific">Populus tomentosa</name>
    <name type="common">Chinese white poplar</name>
    <dbReference type="NCBI Taxonomy" id="118781"/>
    <lineage>
        <taxon>Eukaryota</taxon>
        <taxon>Viridiplantae</taxon>
        <taxon>Streptophyta</taxon>
        <taxon>Embryophyta</taxon>
        <taxon>Tracheophyta</taxon>
        <taxon>Spermatophyta</taxon>
        <taxon>Magnoliopsida</taxon>
        <taxon>eudicotyledons</taxon>
        <taxon>Gunneridae</taxon>
        <taxon>Pentapetalae</taxon>
        <taxon>rosids</taxon>
        <taxon>fabids</taxon>
        <taxon>Malpighiales</taxon>
        <taxon>Salicaceae</taxon>
        <taxon>Saliceae</taxon>
        <taxon>Populus</taxon>
    </lineage>
</organism>
<evidence type="ECO:0000256" key="2">
    <source>
        <dbReference type="ARBA" id="ARBA00022723"/>
    </source>
</evidence>
<comment type="catalytic activity">
    <reaction evidence="6">
        <text>S-ubiquitinyl-[E2 ubiquitin-conjugating enzyme]-L-cysteine + [acceptor protein]-L-lysine = [E2 ubiquitin-conjugating enzyme]-L-cysteine + N(6)-ubiquitinyl-[acceptor protein]-L-lysine.</text>
        <dbReference type="EC" id="2.3.2.27"/>
    </reaction>
</comment>
<feature type="region of interest" description="Disordered" evidence="8">
    <location>
        <begin position="1"/>
        <end position="39"/>
    </location>
</feature>
<proteinExistence type="inferred from homology"/>
<keyword evidence="6" id="KW-0833">Ubl conjugation pathway</keyword>
<evidence type="ECO:0000313" key="9">
    <source>
        <dbReference type="EMBL" id="KAG6781794.1"/>
    </source>
</evidence>
<dbReference type="EC" id="2.3.2.27" evidence="6"/>
<evidence type="ECO:0000256" key="7">
    <source>
        <dbReference type="SAM" id="Coils"/>
    </source>
</evidence>
<feature type="compositionally biased region" description="Polar residues" evidence="8">
    <location>
        <begin position="18"/>
        <end position="34"/>
    </location>
</feature>
<dbReference type="GO" id="GO:0006325">
    <property type="term" value="P:chromatin organization"/>
    <property type="evidence" value="ECO:0007669"/>
    <property type="project" value="UniProtKB-KW"/>
</dbReference>
<dbReference type="PANTHER" id="PTHR23163:SF8">
    <property type="entry name" value="E3 UBIQUITIN-PROTEIN LIGASE BRE1-LIKE 2"/>
    <property type="match status" value="1"/>
</dbReference>
<dbReference type="Proteomes" id="UP000886885">
    <property type="component" value="Chromosome 3D"/>
</dbReference>
<comment type="pathway">
    <text evidence="6">Protein modification; protein ubiquitination.</text>
</comment>
<keyword evidence="3 6" id="KW-0863">Zinc-finger</keyword>
<evidence type="ECO:0000256" key="1">
    <source>
        <dbReference type="ARBA" id="ARBA00004123"/>
    </source>
</evidence>
<keyword evidence="4 6" id="KW-0862">Zinc</keyword>
<evidence type="ECO:0000256" key="4">
    <source>
        <dbReference type="ARBA" id="ARBA00022833"/>
    </source>
</evidence>
<dbReference type="EMBL" id="JAAWWB010000006">
    <property type="protein sequence ID" value="KAG6781794.1"/>
    <property type="molecule type" value="Genomic_DNA"/>
</dbReference>
<comment type="subcellular location">
    <subcellularLocation>
        <location evidence="1 6">Nucleus</location>
    </subcellularLocation>
</comment>
<reference evidence="9" key="1">
    <citation type="journal article" date="2020" name="bioRxiv">
        <title>Hybrid origin of Populus tomentosa Carr. identified through genome sequencing and phylogenomic analysis.</title>
        <authorList>
            <person name="An X."/>
            <person name="Gao K."/>
            <person name="Chen Z."/>
            <person name="Li J."/>
            <person name="Yang X."/>
            <person name="Yang X."/>
            <person name="Zhou J."/>
            <person name="Guo T."/>
            <person name="Zhao T."/>
            <person name="Huang S."/>
            <person name="Miao D."/>
            <person name="Khan W.U."/>
            <person name="Rao P."/>
            <person name="Ye M."/>
            <person name="Lei B."/>
            <person name="Liao W."/>
            <person name="Wang J."/>
            <person name="Ji L."/>
            <person name="Li Y."/>
            <person name="Guo B."/>
            <person name="Mustafa N.S."/>
            <person name="Li S."/>
            <person name="Yun Q."/>
            <person name="Keller S.R."/>
            <person name="Mao J."/>
            <person name="Zhang R."/>
            <person name="Strauss S.H."/>
        </authorList>
    </citation>
    <scope>NUCLEOTIDE SEQUENCE</scope>
    <source>
        <strain evidence="9">GM15</strain>
        <tissue evidence="9">Leaf</tissue>
    </source>
</reference>
<evidence type="ECO:0000313" key="10">
    <source>
        <dbReference type="Proteomes" id="UP000886885"/>
    </source>
</evidence>
<keyword evidence="2 6" id="KW-0479">Metal-binding</keyword>
<dbReference type="GO" id="GO:0061630">
    <property type="term" value="F:ubiquitin protein ligase activity"/>
    <property type="evidence" value="ECO:0007669"/>
    <property type="project" value="UniProtKB-EC"/>
</dbReference>
<evidence type="ECO:0000256" key="6">
    <source>
        <dbReference type="RuleBase" id="RU365038"/>
    </source>
</evidence>
<sequence length="297" mass="33440">MENSESEEPEKKRPHLNSPLSPTMTRNSSTSPPDNKSVKPSFPLSFSPSFYDCLLILLCLLRTDCRDMQGDLEEIMVELEESRRKLVNVKMQRDAAVGINTPAPSEADCLSELENQTLSKELEDLEVCLNVLEIKESECRAHSQAEVLKSSLDEHSLELRVKAAIEAEAACHQRLSATEAEIAELRAKLDASERLALAKNLQQVNASVESLKSTIAHSEEQMKHYVIEAVRSTKEDRHVAINLESALLELMDAEKELKWLKYAVSSSQKEYDQIQKKIDEIQTELVSERRGLFLCGS</sequence>